<dbReference type="InterPro" id="IPR002347">
    <property type="entry name" value="SDR_fam"/>
</dbReference>
<reference evidence="4" key="1">
    <citation type="submission" date="2020-05" db="EMBL/GenBank/DDBJ databases">
        <title>Mycena genomes resolve the evolution of fungal bioluminescence.</title>
        <authorList>
            <person name="Tsai I.J."/>
        </authorList>
    </citation>
    <scope>NUCLEOTIDE SEQUENCE</scope>
    <source>
        <strain evidence="4">CCC161011</strain>
    </source>
</reference>
<dbReference type="PRINTS" id="PR00081">
    <property type="entry name" value="GDHRDH"/>
</dbReference>
<dbReference type="InterPro" id="IPR036291">
    <property type="entry name" value="NAD(P)-bd_dom_sf"/>
</dbReference>
<gene>
    <name evidence="4" type="ORF">MVEN_01109800</name>
</gene>
<accession>A0A8H7D021</accession>
<dbReference type="Proteomes" id="UP000620124">
    <property type="component" value="Unassembled WGS sequence"/>
</dbReference>
<protein>
    <submittedName>
        <fullName evidence="4">NAD(P)-binding protein</fullName>
    </submittedName>
</protein>
<proteinExistence type="inferred from homology"/>
<dbReference type="SUPFAM" id="SSF51735">
    <property type="entry name" value="NAD(P)-binding Rossmann-fold domains"/>
    <property type="match status" value="1"/>
</dbReference>
<evidence type="ECO:0000256" key="2">
    <source>
        <dbReference type="ARBA" id="ARBA00022857"/>
    </source>
</evidence>
<dbReference type="PANTHER" id="PTHR43544">
    <property type="entry name" value="SHORT-CHAIN DEHYDROGENASE/REDUCTASE"/>
    <property type="match status" value="1"/>
</dbReference>
<dbReference type="EMBL" id="JACAZI010000008">
    <property type="protein sequence ID" value="KAF7354221.1"/>
    <property type="molecule type" value="Genomic_DNA"/>
</dbReference>
<dbReference type="PANTHER" id="PTHR43544:SF7">
    <property type="entry name" value="NADB-LER2"/>
    <property type="match status" value="1"/>
</dbReference>
<evidence type="ECO:0000256" key="1">
    <source>
        <dbReference type="ARBA" id="ARBA00006484"/>
    </source>
</evidence>
<dbReference type="AlphaFoldDB" id="A0A8H7D021"/>
<dbReference type="GO" id="GO:0005737">
    <property type="term" value="C:cytoplasm"/>
    <property type="evidence" value="ECO:0007669"/>
    <property type="project" value="TreeGrafter"/>
</dbReference>
<keyword evidence="2" id="KW-0521">NADP</keyword>
<dbReference type="CDD" id="cd05325">
    <property type="entry name" value="carb_red_sniffer_like_SDR_c"/>
    <property type="match status" value="1"/>
</dbReference>
<dbReference type="GO" id="GO:0016491">
    <property type="term" value="F:oxidoreductase activity"/>
    <property type="evidence" value="ECO:0007669"/>
    <property type="project" value="UniProtKB-KW"/>
</dbReference>
<keyword evidence="3" id="KW-0560">Oxidoreductase</keyword>
<dbReference type="InterPro" id="IPR051468">
    <property type="entry name" value="Fungal_SecMetab_SDRs"/>
</dbReference>
<name>A0A8H7D021_9AGAR</name>
<comment type="similarity">
    <text evidence="1">Belongs to the short-chain dehydrogenases/reductases (SDR) family.</text>
</comment>
<comment type="caution">
    <text evidence="4">The sequence shown here is derived from an EMBL/GenBank/DDBJ whole genome shotgun (WGS) entry which is preliminary data.</text>
</comment>
<sequence>MSPSDKIVYLISGANRGIGYGLAAAIAARPNTIVFAGARDPAAQSLKDLAAKHSNVHPVKLTSADQADNEAAIAEIQKTAGRLDVIIANAGISNHYGTLATTPLSQFKDHWEVNTLGIVVLFQAVHELLLASPTGAPTFALISTGGASMARYFHIQAAAYGSSKAAANFLVKVLDAEHPSLITMAINPGWVATDMGNAGAEANGMPAAPVTLDDSVKGIMSRIDGATKEKSSGRFWNFYADKSGRPWDIETEEVPW</sequence>
<organism evidence="4 5">
    <name type="scientific">Mycena venus</name>
    <dbReference type="NCBI Taxonomy" id="2733690"/>
    <lineage>
        <taxon>Eukaryota</taxon>
        <taxon>Fungi</taxon>
        <taxon>Dikarya</taxon>
        <taxon>Basidiomycota</taxon>
        <taxon>Agaricomycotina</taxon>
        <taxon>Agaricomycetes</taxon>
        <taxon>Agaricomycetidae</taxon>
        <taxon>Agaricales</taxon>
        <taxon>Marasmiineae</taxon>
        <taxon>Mycenaceae</taxon>
        <taxon>Mycena</taxon>
    </lineage>
</organism>
<evidence type="ECO:0000313" key="4">
    <source>
        <dbReference type="EMBL" id="KAF7354221.1"/>
    </source>
</evidence>
<keyword evidence="5" id="KW-1185">Reference proteome</keyword>
<dbReference type="Gene3D" id="3.40.50.720">
    <property type="entry name" value="NAD(P)-binding Rossmann-like Domain"/>
    <property type="match status" value="1"/>
</dbReference>
<dbReference type="OrthoDB" id="9876299at2759"/>
<evidence type="ECO:0000313" key="5">
    <source>
        <dbReference type="Proteomes" id="UP000620124"/>
    </source>
</evidence>
<dbReference type="Pfam" id="PF00106">
    <property type="entry name" value="adh_short"/>
    <property type="match status" value="1"/>
</dbReference>
<evidence type="ECO:0000256" key="3">
    <source>
        <dbReference type="ARBA" id="ARBA00023002"/>
    </source>
</evidence>